<dbReference type="PANTHER" id="PTHR46932">
    <property type="entry name" value="HEAVY METAL-ASSOCIATED ISOPRENYLATED PLANT PROTEIN 47"/>
    <property type="match status" value="1"/>
</dbReference>
<dbReference type="AlphaFoldDB" id="B6SPB0"/>
<dbReference type="ExpressionAtlas" id="B6SPB0">
    <property type="expression patterns" value="baseline and differential"/>
</dbReference>
<dbReference type="EMBL" id="EU954575">
    <property type="protein sequence ID" value="ACG26693.1"/>
    <property type="molecule type" value="mRNA"/>
</dbReference>
<feature type="coiled-coil region" evidence="1">
    <location>
        <begin position="72"/>
        <end position="111"/>
    </location>
</feature>
<evidence type="ECO:0000313" key="2">
    <source>
        <dbReference type="EMBL" id="ACG26693.1"/>
    </source>
</evidence>
<dbReference type="Gene3D" id="3.30.70.100">
    <property type="match status" value="1"/>
</dbReference>
<keyword evidence="1" id="KW-0175">Coiled coil</keyword>
<sequence>MTKQKAVIRLGVTNDQNRSKAMQLASRFHGVTLVSITGAGKDQLEVVGEDIDIPCLVNSLRKKVCRSAGIVVVEEVKDKAKVEEEKKKKEEEEKKKKAKELQEALQKLCASSPCPPPPFYGGPTFLCEEQPTGCHIM</sequence>
<name>B6SPB0_MAIZE</name>
<protein>
    <submittedName>
        <fullName evidence="2">ATFP4</fullName>
    </submittedName>
</protein>
<dbReference type="PANTHER" id="PTHR46932:SF4">
    <property type="entry name" value="ATFP4"/>
    <property type="match status" value="1"/>
</dbReference>
<accession>B6SPB0</accession>
<dbReference type="InterPro" id="IPR042885">
    <property type="entry name" value="HIPP47/16"/>
</dbReference>
<proteinExistence type="evidence at transcript level"/>
<reference evidence="2" key="1">
    <citation type="journal article" date="2009" name="Plant Mol. Biol.">
        <title>Insights into corn genes derived from large-scale cDNA sequencing.</title>
        <authorList>
            <person name="Alexandrov N.N."/>
            <person name="Brover V.V."/>
            <person name="Freidin S."/>
            <person name="Troukhan M.E."/>
            <person name="Tatarinova T.V."/>
            <person name="Zhang H."/>
            <person name="Swaller T.J."/>
            <person name="Lu Y.P."/>
            <person name="Bouck J."/>
            <person name="Flavell R.B."/>
            <person name="Feldmann K.A."/>
        </authorList>
    </citation>
    <scope>NUCLEOTIDE SEQUENCE</scope>
</reference>
<evidence type="ECO:0000256" key="1">
    <source>
        <dbReference type="SAM" id="Coils"/>
    </source>
</evidence>
<organism evidence="2">
    <name type="scientific">Zea mays</name>
    <name type="common">Maize</name>
    <dbReference type="NCBI Taxonomy" id="4577"/>
    <lineage>
        <taxon>Eukaryota</taxon>
        <taxon>Viridiplantae</taxon>
        <taxon>Streptophyta</taxon>
        <taxon>Embryophyta</taxon>
        <taxon>Tracheophyta</taxon>
        <taxon>Spermatophyta</taxon>
        <taxon>Magnoliopsida</taxon>
        <taxon>Liliopsida</taxon>
        <taxon>Poales</taxon>
        <taxon>Poaceae</taxon>
        <taxon>PACMAD clade</taxon>
        <taxon>Panicoideae</taxon>
        <taxon>Andropogonodae</taxon>
        <taxon>Andropogoneae</taxon>
        <taxon>Tripsacinae</taxon>
        <taxon>Zea</taxon>
    </lineage>
</organism>